<keyword evidence="1" id="KW-1133">Transmembrane helix</keyword>
<keyword evidence="4" id="KW-1185">Reference proteome</keyword>
<dbReference type="AlphaFoldDB" id="R7UL83"/>
<feature type="transmembrane region" description="Helical" evidence="1">
    <location>
        <begin position="9"/>
        <end position="28"/>
    </location>
</feature>
<reference evidence="4" key="1">
    <citation type="submission" date="2012-12" db="EMBL/GenBank/DDBJ databases">
        <authorList>
            <person name="Hellsten U."/>
            <person name="Grimwood J."/>
            <person name="Chapman J.A."/>
            <person name="Shapiro H."/>
            <person name="Aerts A."/>
            <person name="Otillar R.P."/>
            <person name="Terry A.Y."/>
            <person name="Boore J.L."/>
            <person name="Simakov O."/>
            <person name="Marletaz F."/>
            <person name="Cho S.-J."/>
            <person name="Edsinger-Gonzales E."/>
            <person name="Havlak P."/>
            <person name="Kuo D.-H."/>
            <person name="Larsson T."/>
            <person name="Lv J."/>
            <person name="Arendt D."/>
            <person name="Savage R."/>
            <person name="Osoegawa K."/>
            <person name="de Jong P."/>
            <person name="Lindberg D.R."/>
            <person name="Seaver E.C."/>
            <person name="Weisblat D.A."/>
            <person name="Putnam N.H."/>
            <person name="Grigoriev I.V."/>
            <person name="Rokhsar D.S."/>
        </authorList>
    </citation>
    <scope>NUCLEOTIDE SEQUENCE</scope>
    <source>
        <strain evidence="4">I ESC-2004</strain>
    </source>
</reference>
<accession>R7UL83</accession>
<sequence length="158" mass="17471">MSDAARRAVYLLPAVLACLTTGSLYVFYVNDKVSDLPSRDFSVLCASCGATSQAPSSDKEIRQADDAVVSHQYLHRRELVGNRSSCLNVSFSKRDLPSTALASYPGSGNTWTRHIIELLSVLETVPEYCELHDIHLCMFIGLMQNALDITGKKIEWCL</sequence>
<dbReference type="EMBL" id="KB302197">
    <property type="protein sequence ID" value="ELU04553.1"/>
    <property type="molecule type" value="Genomic_DNA"/>
</dbReference>
<reference evidence="2 4" key="2">
    <citation type="journal article" date="2013" name="Nature">
        <title>Insights into bilaterian evolution from three spiralian genomes.</title>
        <authorList>
            <person name="Simakov O."/>
            <person name="Marletaz F."/>
            <person name="Cho S.J."/>
            <person name="Edsinger-Gonzales E."/>
            <person name="Havlak P."/>
            <person name="Hellsten U."/>
            <person name="Kuo D.H."/>
            <person name="Larsson T."/>
            <person name="Lv J."/>
            <person name="Arendt D."/>
            <person name="Savage R."/>
            <person name="Osoegawa K."/>
            <person name="de Jong P."/>
            <person name="Grimwood J."/>
            <person name="Chapman J.A."/>
            <person name="Shapiro H."/>
            <person name="Aerts A."/>
            <person name="Otillar R.P."/>
            <person name="Terry A.Y."/>
            <person name="Boore J.L."/>
            <person name="Grigoriev I.V."/>
            <person name="Lindberg D.R."/>
            <person name="Seaver E.C."/>
            <person name="Weisblat D.A."/>
            <person name="Putnam N.H."/>
            <person name="Rokhsar D.S."/>
        </authorList>
    </citation>
    <scope>NUCLEOTIDE SEQUENCE</scope>
    <source>
        <strain evidence="2 4">I ESC-2004</strain>
    </source>
</reference>
<protein>
    <recommendedName>
        <fullName evidence="5">Sulfotransferase domain-containing protein</fullName>
    </recommendedName>
</protein>
<reference evidence="3" key="3">
    <citation type="submission" date="2015-06" db="UniProtKB">
        <authorList>
            <consortium name="EnsemblMetazoa"/>
        </authorList>
    </citation>
    <scope>IDENTIFICATION</scope>
</reference>
<evidence type="ECO:0000313" key="2">
    <source>
        <dbReference type="EMBL" id="ELU04553.1"/>
    </source>
</evidence>
<evidence type="ECO:0000256" key="1">
    <source>
        <dbReference type="SAM" id="Phobius"/>
    </source>
</evidence>
<dbReference type="Proteomes" id="UP000014760">
    <property type="component" value="Unassembled WGS sequence"/>
</dbReference>
<evidence type="ECO:0008006" key="5">
    <source>
        <dbReference type="Google" id="ProtNLM"/>
    </source>
</evidence>
<dbReference type="HOGENOM" id="CLU_1671006_0_0_1"/>
<gene>
    <name evidence="2" type="ORF">CAPTEDRAFT_207350</name>
</gene>
<dbReference type="InterPro" id="IPR027417">
    <property type="entry name" value="P-loop_NTPase"/>
</dbReference>
<proteinExistence type="predicted"/>
<dbReference type="EMBL" id="AMQN01001376">
    <property type="status" value="NOT_ANNOTATED_CDS"/>
    <property type="molecule type" value="Genomic_DNA"/>
</dbReference>
<evidence type="ECO:0000313" key="3">
    <source>
        <dbReference type="EnsemblMetazoa" id="CapteP207350"/>
    </source>
</evidence>
<dbReference type="Gene3D" id="3.40.50.300">
    <property type="entry name" value="P-loop containing nucleotide triphosphate hydrolases"/>
    <property type="match status" value="1"/>
</dbReference>
<name>R7UL83_CAPTE</name>
<keyword evidence="1" id="KW-0812">Transmembrane</keyword>
<dbReference type="PROSITE" id="PS51257">
    <property type="entry name" value="PROKAR_LIPOPROTEIN"/>
    <property type="match status" value="1"/>
</dbReference>
<keyword evidence="1" id="KW-0472">Membrane</keyword>
<organism evidence="2">
    <name type="scientific">Capitella teleta</name>
    <name type="common">Polychaete worm</name>
    <dbReference type="NCBI Taxonomy" id="283909"/>
    <lineage>
        <taxon>Eukaryota</taxon>
        <taxon>Metazoa</taxon>
        <taxon>Spiralia</taxon>
        <taxon>Lophotrochozoa</taxon>
        <taxon>Annelida</taxon>
        <taxon>Polychaeta</taxon>
        <taxon>Sedentaria</taxon>
        <taxon>Scolecida</taxon>
        <taxon>Capitellidae</taxon>
        <taxon>Capitella</taxon>
    </lineage>
</organism>
<dbReference type="EnsemblMetazoa" id="CapteT207350">
    <property type="protein sequence ID" value="CapteP207350"/>
    <property type="gene ID" value="CapteG207350"/>
</dbReference>
<dbReference type="OrthoDB" id="6287062at2759"/>
<evidence type="ECO:0000313" key="4">
    <source>
        <dbReference type="Proteomes" id="UP000014760"/>
    </source>
</evidence>